<dbReference type="SUPFAM" id="SSF160424">
    <property type="entry name" value="BH3703-like"/>
    <property type="match status" value="1"/>
</dbReference>
<keyword evidence="3" id="KW-1185">Reference proteome</keyword>
<proteinExistence type="predicted"/>
<comment type="caution">
    <text evidence="2">The sequence shown here is derived from an EMBL/GenBank/DDBJ whole genome shotgun (WGS) entry which is preliminary data.</text>
</comment>
<gene>
    <name evidence="2" type="ORF">GLP40_26260</name>
</gene>
<protein>
    <submittedName>
        <fullName evidence="2">Uncharacterized protein</fullName>
    </submittedName>
</protein>
<dbReference type="AlphaFoldDB" id="A0A6I3L5P9"/>
<dbReference type="InterPro" id="IPR036170">
    <property type="entry name" value="YezG-like_sf"/>
</dbReference>
<sequence length="412" mass="45025">MTGEPANPDDEYLNNFMRESAVATGEPDVAISLVHERQLPAVDQQQIRAQARELTRTIARELAATAPEGWERLEAVFVWTVAAQSWRIVFSKGERTLRVDPSEKVVASVGEQREVTARMPEGPWWRMLIRLTNVGALETDYDYGDEPFPDEDLLAPDAYLADLQAYPRSRVPVWLAAYVGHRDRQRRSPRTAAEQARRHRDSGVHPQLSTDDFPPLPELWGRWATLAAIYAAIGSLQAPRILPSLAWFEGSARSGSTLYLLAHDRAVISGGVWNAATLDAAYNQGMPMPELYAGAPEWITDAVLNPRAAIGTLSFCYWWDNGRWYRGDSPTGPGVAAAVPGVWTAETTLGVVSRVLTTGGRRVDGSVEKAAVELISAAETGAVTRSLVASVLDPDAVDIDAALNQLTLAGLT</sequence>
<organism evidence="2 3">
    <name type="scientific">Nocardia aurantiaca</name>
    <dbReference type="NCBI Taxonomy" id="2675850"/>
    <lineage>
        <taxon>Bacteria</taxon>
        <taxon>Bacillati</taxon>
        <taxon>Actinomycetota</taxon>
        <taxon>Actinomycetes</taxon>
        <taxon>Mycobacteriales</taxon>
        <taxon>Nocardiaceae</taxon>
        <taxon>Nocardia</taxon>
    </lineage>
</organism>
<evidence type="ECO:0000256" key="1">
    <source>
        <dbReference type="SAM" id="MobiDB-lite"/>
    </source>
</evidence>
<name>A0A6I3L5P9_9NOCA</name>
<evidence type="ECO:0000313" key="2">
    <source>
        <dbReference type="EMBL" id="MTE16260.1"/>
    </source>
</evidence>
<dbReference type="Proteomes" id="UP000432464">
    <property type="component" value="Unassembled WGS sequence"/>
</dbReference>
<dbReference type="RefSeq" id="WP_154790673.1">
    <property type="nucleotide sequence ID" value="NZ_WMBB01000013.1"/>
</dbReference>
<evidence type="ECO:0000313" key="3">
    <source>
        <dbReference type="Proteomes" id="UP000432464"/>
    </source>
</evidence>
<accession>A0A6I3L5P9</accession>
<feature type="region of interest" description="Disordered" evidence="1">
    <location>
        <begin position="185"/>
        <end position="210"/>
    </location>
</feature>
<reference evidence="2 3" key="1">
    <citation type="submission" date="2019-11" db="EMBL/GenBank/DDBJ databases">
        <title>Nocardia sp. nov. CT2-14 isolated from soil.</title>
        <authorList>
            <person name="Kanchanasin P."/>
            <person name="Tanasupawat S."/>
            <person name="Yuki M."/>
            <person name="Kudo T."/>
        </authorList>
    </citation>
    <scope>NUCLEOTIDE SEQUENCE [LARGE SCALE GENOMIC DNA]</scope>
    <source>
        <strain evidence="2 3">CT2-14</strain>
    </source>
</reference>
<dbReference type="EMBL" id="WMBB01000013">
    <property type="protein sequence ID" value="MTE16260.1"/>
    <property type="molecule type" value="Genomic_DNA"/>
</dbReference>